<accession>A0ABR5AYL2</accession>
<gene>
    <name evidence="3" type="ORF">SD77_3174</name>
</gene>
<comment type="similarity">
    <text evidence="1">Belongs to the short-chain dehydrogenases/reductases (SDR) family.</text>
</comment>
<evidence type="ECO:0000256" key="1">
    <source>
        <dbReference type="ARBA" id="ARBA00006484"/>
    </source>
</evidence>
<dbReference type="PRINTS" id="PR00081">
    <property type="entry name" value="GDHRDH"/>
</dbReference>
<keyword evidence="2" id="KW-0560">Oxidoreductase</keyword>
<dbReference type="PANTHER" id="PTHR24321">
    <property type="entry name" value="DEHYDROGENASES, SHORT CHAIN"/>
    <property type="match status" value="1"/>
</dbReference>
<dbReference type="Pfam" id="PF13561">
    <property type="entry name" value="adh_short_C2"/>
    <property type="match status" value="1"/>
</dbReference>
<dbReference type="InterPro" id="IPR020904">
    <property type="entry name" value="Sc_DH/Rdtase_CS"/>
</dbReference>
<dbReference type="PROSITE" id="PS00061">
    <property type="entry name" value="ADH_SHORT"/>
    <property type="match status" value="1"/>
</dbReference>
<dbReference type="InterPro" id="IPR036291">
    <property type="entry name" value="NAD(P)-bd_dom_sf"/>
</dbReference>
<evidence type="ECO:0000256" key="2">
    <source>
        <dbReference type="ARBA" id="ARBA00023002"/>
    </source>
</evidence>
<protein>
    <submittedName>
        <fullName evidence="3">3-oxoacyl-[acyl-carrier protein] reductase</fullName>
    </submittedName>
</protein>
<dbReference type="CDD" id="cd05233">
    <property type="entry name" value="SDR_c"/>
    <property type="match status" value="1"/>
</dbReference>
<dbReference type="InterPro" id="IPR002347">
    <property type="entry name" value="SDR_fam"/>
</dbReference>
<dbReference type="RefSeq" id="WP_041094730.1">
    <property type="nucleotide sequence ID" value="NZ_JARTHD010000018.1"/>
</dbReference>
<dbReference type="PRINTS" id="PR00080">
    <property type="entry name" value="SDRFAMILY"/>
</dbReference>
<evidence type="ECO:0000313" key="4">
    <source>
        <dbReference type="Proteomes" id="UP000031982"/>
    </source>
</evidence>
<keyword evidence="4" id="KW-1185">Reference proteome</keyword>
<dbReference type="PANTHER" id="PTHR24321:SF8">
    <property type="entry name" value="ESTRADIOL 17-BETA-DEHYDROGENASE 8-RELATED"/>
    <property type="match status" value="1"/>
</dbReference>
<reference evidence="3 4" key="1">
    <citation type="submission" date="2015-01" db="EMBL/GenBank/DDBJ databases">
        <title>Genome Assembly of Bacillus badius MTCC 1458.</title>
        <authorList>
            <person name="Verma A."/>
            <person name="Khatri I."/>
            <person name="Mual P."/>
            <person name="Subramanian S."/>
            <person name="Krishnamurthi S."/>
        </authorList>
    </citation>
    <scope>NUCLEOTIDE SEQUENCE [LARGE SCALE GENOMIC DNA]</scope>
    <source>
        <strain evidence="3 4">MTCC 1458</strain>
    </source>
</reference>
<dbReference type="SUPFAM" id="SSF51735">
    <property type="entry name" value="NAD(P)-binding Rossmann-fold domains"/>
    <property type="match status" value="1"/>
</dbReference>
<organism evidence="3 4">
    <name type="scientific">Bacillus badius</name>
    <dbReference type="NCBI Taxonomy" id="1455"/>
    <lineage>
        <taxon>Bacteria</taxon>
        <taxon>Bacillati</taxon>
        <taxon>Bacillota</taxon>
        <taxon>Bacilli</taxon>
        <taxon>Bacillales</taxon>
        <taxon>Bacillaceae</taxon>
        <taxon>Pseudobacillus</taxon>
    </lineage>
</organism>
<name>A0ABR5AYL2_BACBA</name>
<dbReference type="Proteomes" id="UP000031982">
    <property type="component" value="Unassembled WGS sequence"/>
</dbReference>
<sequence length="249" mass="26973">MKLEGKVAIVTGGAGGIGHGMSLALAKEGAHVVIVDVNEENGQKVLEEVNQLKEGLLFIKDISVKENIESIVNDTVKHFGKIDILINNAHASRNVPFIETTMEHLDLSFGTGFYPTFHFMQACYPELKKTKGKVINFASGAGLEGQVTQASYAAAKEAIRAISRVAANEWGVDGINVNVISPIALTPGMEHWRAHNEEAYDQMVEKIPLRRLGDPEQDIGRTAVFLASADSDYITGQTIMVDGGSVKLR</sequence>
<evidence type="ECO:0000313" key="3">
    <source>
        <dbReference type="EMBL" id="KIL79308.1"/>
    </source>
</evidence>
<dbReference type="Gene3D" id="3.40.50.720">
    <property type="entry name" value="NAD(P)-binding Rossmann-like Domain"/>
    <property type="match status" value="1"/>
</dbReference>
<proteinExistence type="inferred from homology"/>
<comment type="caution">
    <text evidence="3">The sequence shown here is derived from an EMBL/GenBank/DDBJ whole genome shotgun (WGS) entry which is preliminary data.</text>
</comment>
<dbReference type="EMBL" id="JXLP01000003">
    <property type="protein sequence ID" value="KIL79308.1"/>
    <property type="molecule type" value="Genomic_DNA"/>
</dbReference>